<evidence type="ECO:0000259" key="1">
    <source>
        <dbReference type="PROSITE" id="PS50279"/>
    </source>
</evidence>
<evidence type="ECO:0000313" key="2">
    <source>
        <dbReference type="EMBL" id="JAC23186.1"/>
    </source>
</evidence>
<dbReference type="SMART" id="SM00131">
    <property type="entry name" value="KU"/>
    <property type="match status" value="1"/>
</dbReference>
<organism evidence="2">
    <name type="scientific">Amblyomma cajennense</name>
    <name type="common">Cayenne tick</name>
    <name type="synonym">Acarus cajennensis</name>
    <dbReference type="NCBI Taxonomy" id="34607"/>
    <lineage>
        <taxon>Eukaryota</taxon>
        <taxon>Metazoa</taxon>
        <taxon>Ecdysozoa</taxon>
        <taxon>Arthropoda</taxon>
        <taxon>Chelicerata</taxon>
        <taxon>Arachnida</taxon>
        <taxon>Acari</taxon>
        <taxon>Parasitiformes</taxon>
        <taxon>Ixodida</taxon>
        <taxon>Ixodoidea</taxon>
        <taxon>Ixodidae</taxon>
        <taxon>Amblyomminae</taxon>
        <taxon>Amblyomma</taxon>
    </lineage>
</organism>
<feature type="domain" description="BPTI/Kunitz inhibitor" evidence="1">
    <location>
        <begin position="13"/>
        <end position="67"/>
    </location>
</feature>
<proteinExistence type="evidence at transcript level"/>
<dbReference type="SUPFAM" id="SSF57362">
    <property type="entry name" value="BPTI-like"/>
    <property type="match status" value="2"/>
</dbReference>
<dbReference type="PROSITE" id="PS50279">
    <property type="entry name" value="BPTI_KUNITZ_2"/>
    <property type="match status" value="1"/>
</dbReference>
<sequence length="138" mass="16044">MAASYQTLGKSVCQQPIERRVTGCQGGYVYRFGFNKTSKKCEDYESLSCLSLQGNEFETREKCLRTCYGKSPCLKNKWDYGGEYRKWYYYNTEEDDCLEIPSSLKRNQLFPKGNLFETQAECIKGCMPTFDHLSPTRQ</sequence>
<accession>A0A023FN59</accession>
<dbReference type="InterPro" id="IPR002223">
    <property type="entry name" value="Kunitz_BPTI"/>
</dbReference>
<dbReference type="GO" id="GO:0004867">
    <property type="term" value="F:serine-type endopeptidase inhibitor activity"/>
    <property type="evidence" value="ECO:0007669"/>
    <property type="project" value="InterPro"/>
</dbReference>
<reference evidence="2" key="1">
    <citation type="submission" date="2014-03" db="EMBL/GenBank/DDBJ databases">
        <title>The sialotranscriptome of Amblyomma triste, Amblyomma parvum and Amblyomma cajennense ticks, uncovered by 454-based RNA-seq.</title>
        <authorList>
            <person name="Garcia G.R."/>
            <person name="Gardinassi L.G."/>
            <person name="Ribeiro J.M."/>
            <person name="Anatriello E."/>
            <person name="Ferreira B.R."/>
            <person name="Moreira H.N."/>
            <person name="Mafra C."/>
            <person name="Olegario M.M."/>
            <person name="Szabo P.J."/>
            <person name="Miranda-Santos I.K."/>
            <person name="Maruyama S.R."/>
        </authorList>
    </citation>
    <scope>NUCLEOTIDE SEQUENCE</scope>
    <source>
        <strain evidence="2">Uberlandia</strain>
        <tissue evidence="2">Salivary glands</tissue>
    </source>
</reference>
<dbReference type="Gene3D" id="4.10.410.10">
    <property type="entry name" value="Pancreatic trypsin inhibitor Kunitz domain"/>
    <property type="match status" value="2"/>
</dbReference>
<dbReference type="Pfam" id="PF00014">
    <property type="entry name" value="Kunitz_BPTI"/>
    <property type="match status" value="1"/>
</dbReference>
<dbReference type="InterPro" id="IPR036880">
    <property type="entry name" value="Kunitz_BPTI_sf"/>
</dbReference>
<name>A0A023FN59_AMBCJ</name>
<dbReference type="AlphaFoldDB" id="A0A023FN59"/>
<dbReference type="EMBL" id="GBBK01001296">
    <property type="protein sequence ID" value="JAC23186.1"/>
    <property type="molecule type" value="mRNA"/>
</dbReference>
<protein>
    <submittedName>
        <fullName evidence="2">Putative tick kunitz 1</fullName>
    </submittedName>
</protein>